<comment type="function">
    <text evidence="3 4">Prevents the cell division inhibition by proteins MinC and MinD at internal division sites while permitting inhibition at polar sites. This ensures cell division at the proper site by restricting the formation of a division septum at the midpoint of the long axis of the cell.</text>
</comment>
<dbReference type="HAMAP" id="MF_00262">
    <property type="entry name" value="MinE"/>
    <property type="match status" value="1"/>
</dbReference>
<dbReference type="Gene3D" id="3.30.1070.10">
    <property type="entry name" value="Cell division topological specificity factor MinE"/>
    <property type="match status" value="1"/>
</dbReference>
<dbReference type="InterPro" id="IPR036707">
    <property type="entry name" value="MinE_sf"/>
</dbReference>
<dbReference type="RefSeq" id="WP_160618995.1">
    <property type="nucleotide sequence ID" value="NZ_CP047652.1"/>
</dbReference>
<dbReference type="NCBIfam" id="TIGR01215">
    <property type="entry name" value="minE"/>
    <property type="match status" value="1"/>
</dbReference>
<keyword evidence="6" id="KW-1185">Reference proteome</keyword>
<evidence type="ECO:0000256" key="1">
    <source>
        <dbReference type="ARBA" id="ARBA00008168"/>
    </source>
</evidence>
<dbReference type="NCBIfam" id="NF001422">
    <property type="entry name" value="PRK00296.1"/>
    <property type="match status" value="1"/>
</dbReference>
<dbReference type="GO" id="GO:0032955">
    <property type="term" value="P:regulation of division septum assembly"/>
    <property type="evidence" value="ECO:0007669"/>
    <property type="project" value="InterPro"/>
</dbReference>
<dbReference type="Pfam" id="PF03776">
    <property type="entry name" value="MinE"/>
    <property type="match status" value="1"/>
</dbReference>
<dbReference type="AlphaFoldDB" id="A0A6P1NJR5"/>
<accession>A0A6P1NJR5</accession>
<proteinExistence type="inferred from homology"/>
<evidence type="ECO:0000256" key="4">
    <source>
        <dbReference type="HAMAP-Rule" id="MF_00262"/>
    </source>
</evidence>
<dbReference type="KEGG" id="bomb:GT348_06400"/>
<keyword evidence="4 5" id="KW-0132">Cell division</keyword>
<name>A0A6P1NJR5_9PROT</name>
<protein>
    <recommendedName>
        <fullName evidence="2 4">Cell division topological specificity factor</fullName>
    </recommendedName>
</protein>
<dbReference type="GO" id="GO:0051301">
    <property type="term" value="P:cell division"/>
    <property type="evidence" value="ECO:0007669"/>
    <property type="project" value="UniProtKB-KW"/>
</dbReference>
<organism evidence="5 6">
    <name type="scientific">Aristophania vespae</name>
    <dbReference type="NCBI Taxonomy" id="2697033"/>
    <lineage>
        <taxon>Bacteria</taxon>
        <taxon>Pseudomonadati</taxon>
        <taxon>Pseudomonadota</taxon>
        <taxon>Alphaproteobacteria</taxon>
        <taxon>Acetobacterales</taxon>
        <taxon>Acetobacteraceae</taxon>
        <taxon>Aristophania</taxon>
    </lineage>
</organism>
<keyword evidence="4" id="KW-0131">Cell cycle</keyword>
<gene>
    <name evidence="4 5" type="primary">minE</name>
    <name evidence="5" type="ORF">GT348_06400</name>
</gene>
<dbReference type="SUPFAM" id="SSF55229">
    <property type="entry name" value="Cell division protein MinE topological specificity domain"/>
    <property type="match status" value="1"/>
</dbReference>
<sequence>MSFFDNFFSRKHPPTSRVARDRLQILLAHERSSGTEGDSDLIKKLHKEILEVLSRHVSVDQDKVQIKLDRGQQYSTLEIDIEVPEGKDKKKTI</sequence>
<dbReference type="Proteomes" id="UP000463975">
    <property type="component" value="Chromosome"/>
</dbReference>
<evidence type="ECO:0000256" key="3">
    <source>
        <dbReference type="ARBA" id="ARBA00025265"/>
    </source>
</evidence>
<evidence type="ECO:0000313" key="5">
    <source>
        <dbReference type="EMBL" id="QHI95922.1"/>
    </source>
</evidence>
<reference evidence="5 6" key="1">
    <citation type="submission" date="2020-01" db="EMBL/GenBank/DDBJ databases">
        <title>Genome sequencing of strain KACC 21507.</title>
        <authorList>
            <person name="Heo J."/>
            <person name="Kim S.-J."/>
            <person name="Kim J.-S."/>
            <person name="Hong S.-B."/>
            <person name="Kwon S.-W."/>
        </authorList>
    </citation>
    <scope>NUCLEOTIDE SEQUENCE [LARGE SCALE GENOMIC DNA]</scope>
    <source>
        <strain evidence="5 6">KACC 21507</strain>
    </source>
</reference>
<evidence type="ECO:0000256" key="2">
    <source>
        <dbReference type="ARBA" id="ARBA00020112"/>
    </source>
</evidence>
<evidence type="ECO:0000313" key="6">
    <source>
        <dbReference type="Proteomes" id="UP000463975"/>
    </source>
</evidence>
<dbReference type="EMBL" id="CP047652">
    <property type="protein sequence ID" value="QHI95922.1"/>
    <property type="molecule type" value="Genomic_DNA"/>
</dbReference>
<dbReference type="InterPro" id="IPR005527">
    <property type="entry name" value="MinE"/>
</dbReference>
<comment type="similarity">
    <text evidence="1 4">Belongs to the MinE family.</text>
</comment>